<dbReference type="InterPro" id="IPR036388">
    <property type="entry name" value="WH-like_DNA-bd_sf"/>
</dbReference>
<reference evidence="4" key="1">
    <citation type="journal article" date="2019" name="Int. J. Syst. Evol. Microbiol.">
        <title>The Global Catalogue of Microorganisms (GCM) 10K type strain sequencing project: providing services to taxonomists for standard genome sequencing and annotation.</title>
        <authorList>
            <consortium name="The Broad Institute Genomics Platform"/>
            <consortium name="The Broad Institute Genome Sequencing Center for Infectious Disease"/>
            <person name="Wu L."/>
            <person name="Ma J."/>
        </authorList>
    </citation>
    <scope>NUCLEOTIDE SEQUENCE [LARGE SCALE GENOMIC DNA]</scope>
    <source>
        <strain evidence="4">JCM 17664</strain>
    </source>
</reference>
<sequence length="126" mass="13999">MSMAMQKSSRTPTKNSKEEPASFFETVYAIVRKIPRGRITTYGAIAEAAGTRLSARMVGWAMNAAGHAPVRVPAHRVVNRNGMLTGRQHFATPTLMQELLEQEGVKVENDQVVEFEKLFWAPPVKS</sequence>
<evidence type="ECO:0000256" key="1">
    <source>
        <dbReference type="ARBA" id="ARBA00022763"/>
    </source>
</evidence>
<evidence type="ECO:0000313" key="4">
    <source>
        <dbReference type="Proteomes" id="UP001501207"/>
    </source>
</evidence>
<organism evidence="3 4">
    <name type="scientific">Compostibacter hankyongensis</name>
    <dbReference type="NCBI Taxonomy" id="1007089"/>
    <lineage>
        <taxon>Bacteria</taxon>
        <taxon>Pseudomonadati</taxon>
        <taxon>Bacteroidota</taxon>
        <taxon>Chitinophagia</taxon>
        <taxon>Chitinophagales</taxon>
        <taxon>Chitinophagaceae</taxon>
        <taxon>Compostibacter</taxon>
    </lineage>
</organism>
<feature type="domain" description="Methylated-DNA-[protein]-cysteine S-methyltransferase DNA binding" evidence="2">
    <location>
        <begin position="23"/>
        <end position="105"/>
    </location>
</feature>
<dbReference type="PANTHER" id="PTHR42942:SF1">
    <property type="entry name" value="ALKYLTRANSFERASE-LIKE PROTEIN 1"/>
    <property type="match status" value="1"/>
</dbReference>
<dbReference type="NCBIfam" id="TIGR00589">
    <property type="entry name" value="ogt"/>
    <property type="match status" value="1"/>
</dbReference>
<keyword evidence="4" id="KW-1185">Reference proteome</keyword>
<accession>A0ABP8FE52</accession>
<evidence type="ECO:0000259" key="2">
    <source>
        <dbReference type="Pfam" id="PF01035"/>
    </source>
</evidence>
<dbReference type="PANTHER" id="PTHR42942">
    <property type="entry name" value="6-O-METHYLGUANINE DNA METHYLTRANSFERASE"/>
    <property type="match status" value="1"/>
</dbReference>
<dbReference type="Gene3D" id="1.10.10.10">
    <property type="entry name" value="Winged helix-like DNA-binding domain superfamily/Winged helix DNA-binding domain"/>
    <property type="match status" value="1"/>
</dbReference>
<evidence type="ECO:0000313" key="3">
    <source>
        <dbReference type="EMBL" id="GAA4301524.1"/>
    </source>
</evidence>
<dbReference type="EMBL" id="BAABFN010000001">
    <property type="protein sequence ID" value="GAA4301524.1"/>
    <property type="molecule type" value="Genomic_DNA"/>
</dbReference>
<gene>
    <name evidence="3" type="ORF">GCM10023143_03360</name>
</gene>
<dbReference type="Proteomes" id="UP001501207">
    <property type="component" value="Unassembled WGS sequence"/>
</dbReference>
<name>A0ABP8FE52_9BACT</name>
<comment type="caution">
    <text evidence="3">The sequence shown here is derived from an EMBL/GenBank/DDBJ whole genome shotgun (WGS) entry which is preliminary data.</text>
</comment>
<dbReference type="SUPFAM" id="SSF46767">
    <property type="entry name" value="Methylated DNA-protein cysteine methyltransferase, C-terminal domain"/>
    <property type="match status" value="1"/>
</dbReference>
<proteinExistence type="predicted"/>
<dbReference type="Pfam" id="PF01035">
    <property type="entry name" value="DNA_binding_1"/>
    <property type="match status" value="1"/>
</dbReference>
<dbReference type="InterPro" id="IPR052520">
    <property type="entry name" value="ATL_DNA_repair"/>
</dbReference>
<dbReference type="InterPro" id="IPR014048">
    <property type="entry name" value="MethylDNA_cys_MeTrfase_DNA-bd"/>
</dbReference>
<keyword evidence="1" id="KW-0227">DNA damage</keyword>
<dbReference type="CDD" id="cd06445">
    <property type="entry name" value="ATase"/>
    <property type="match status" value="1"/>
</dbReference>
<dbReference type="InterPro" id="IPR036217">
    <property type="entry name" value="MethylDNA_cys_MeTrfase_DNAb"/>
</dbReference>
<protein>
    <submittedName>
        <fullName evidence="3">MGMT family protein</fullName>
    </submittedName>
</protein>